<dbReference type="EMBL" id="JAJJPB010000009">
    <property type="protein sequence ID" value="MCC9294938.1"/>
    <property type="molecule type" value="Genomic_DNA"/>
</dbReference>
<evidence type="ECO:0000313" key="3">
    <source>
        <dbReference type="Proteomes" id="UP001165422"/>
    </source>
</evidence>
<keyword evidence="1" id="KW-0051">Antiviral defense</keyword>
<dbReference type="Proteomes" id="UP001165422">
    <property type="component" value="Unassembled WGS sequence"/>
</dbReference>
<proteinExistence type="predicted"/>
<name>A0ABS8N548_9CLOT</name>
<comment type="caution">
    <text evidence="2">The sequence shown here is derived from an EMBL/GenBank/DDBJ whole genome shotgun (WGS) entry which is preliminary data.</text>
</comment>
<sequence>MKIFSFYLKGKMAHFRKYYSNSTALSYCIPPRTTVTGIIAGLLGYERDTYYQDFSLDKCDIAIAICSPLKKVMQKLNYLMIKGKNDFNGSQENHSQTNLEFIVPQNIRDNCLCYQIWVHHKDDFIMKKIVDICRCNEPIYLSKGISLGLGTAFNLGWIEPCGIFEGEQHGEGIKMMNSIIPMNRKLELIIDDEIDEPLQLIKEKIPAEFDNNREITQNGLNDVLVNLNGTAVKVKINQSIELNNGTSIVWIN</sequence>
<keyword evidence="3" id="KW-1185">Reference proteome</keyword>
<dbReference type="InterPro" id="IPR013422">
    <property type="entry name" value="CRISPR-assoc_prot_Cas5_N"/>
</dbReference>
<evidence type="ECO:0000313" key="2">
    <source>
        <dbReference type="EMBL" id="MCC9294938.1"/>
    </source>
</evidence>
<accession>A0ABS8N548</accession>
<gene>
    <name evidence="2" type="primary">cas5</name>
    <name evidence="2" type="ORF">LN736_08730</name>
</gene>
<dbReference type="RefSeq" id="WP_229981369.1">
    <property type="nucleotide sequence ID" value="NZ_JAJJPB010000009.1"/>
</dbReference>
<dbReference type="NCBIfam" id="TIGR02593">
    <property type="entry name" value="CRISPR_cas5"/>
    <property type="match status" value="1"/>
</dbReference>
<reference evidence="2" key="1">
    <citation type="submission" date="2021-11" db="EMBL/GenBank/DDBJ databases">
        <authorList>
            <person name="Qingchun L."/>
            <person name="Dong Z."/>
            <person name="Zongwei Q."/>
            <person name="Jia Z."/>
            <person name="Duotao L."/>
        </authorList>
    </citation>
    <scope>NUCLEOTIDE SEQUENCE</scope>
    <source>
        <strain evidence="2">WLY-B-L2</strain>
    </source>
</reference>
<evidence type="ECO:0000256" key="1">
    <source>
        <dbReference type="ARBA" id="ARBA00023118"/>
    </source>
</evidence>
<organism evidence="2 3">
    <name type="scientific">Clostridium aromativorans</name>
    <dbReference type="NCBI Taxonomy" id="2836848"/>
    <lineage>
        <taxon>Bacteria</taxon>
        <taxon>Bacillati</taxon>
        <taxon>Bacillota</taxon>
        <taxon>Clostridia</taxon>
        <taxon>Eubacteriales</taxon>
        <taxon>Clostridiaceae</taxon>
        <taxon>Clostridium</taxon>
    </lineage>
</organism>
<protein>
    <submittedName>
        <fullName evidence="2">CRISPR-associated protein Cas5</fullName>
    </submittedName>
</protein>